<dbReference type="Proteomes" id="UP000284605">
    <property type="component" value="Unassembled WGS sequence"/>
</dbReference>
<evidence type="ECO:0000313" key="1">
    <source>
        <dbReference type="EMBL" id="RJF86579.1"/>
    </source>
</evidence>
<dbReference type="EMBL" id="QYUK01000011">
    <property type="protein sequence ID" value="RJF86579.1"/>
    <property type="molecule type" value="Genomic_DNA"/>
</dbReference>
<dbReference type="RefSeq" id="WP_119777224.1">
    <property type="nucleotide sequence ID" value="NZ_QYUK01000011.1"/>
</dbReference>
<dbReference type="Gene3D" id="3.90.1140.10">
    <property type="entry name" value="Cyclic phosphodiesterase"/>
    <property type="match status" value="1"/>
</dbReference>
<organism evidence="1 2">
    <name type="scientific">Oleomonas cavernae</name>
    <dbReference type="NCBI Taxonomy" id="2320859"/>
    <lineage>
        <taxon>Bacteria</taxon>
        <taxon>Pseudomonadati</taxon>
        <taxon>Pseudomonadota</taxon>
        <taxon>Alphaproteobacteria</taxon>
        <taxon>Acetobacterales</taxon>
        <taxon>Acetobacteraceae</taxon>
        <taxon>Oleomonas</taxon>
    </lineage>
</organism>
<proteinExistence type="predicted"/>
<dbReference type="AlphaFoldDB" id="A0A418W998"/>
<keyword evidence="2" id="KW-1185">Reference proteome</keyword>
<dbReference type="OrthoDB" id="4954742at2"/>
<gene>
    <name evidence="1" type="ORF">D3874_05715</name>
</gene>
<comment type="caution">
    <text evidence="1">The sequence shown here is derived from an EMBL/GenBank/DDBJ whole genome shotgun (WGS) entry which is preliminary data.</text>
</comment>
<dbReference type="Pfam" id="PF06299">
    <property type="entry name" value="DUF1045"/>
    <property type="match status" value="1"/>
</dbReference>
<evidence type="ECO:0000313" key="2">
    <source>
        <dbReference type="Proteomes" id="UP000284605"/>
    </source>
</evidence>
<name>A0A418W998_9PROT</name>
<reference evidence="1 2" key="1">
    <citation type="submission" date="2018-09" db="EMBL/GenBank/DDBJ databases">
        <authorList>
            <person name="Zhu H."/>
        </authorList>
    </citation>
    <scope>NUCLEOTIDE SEQUENCE [LARGE SCALE GENOMIC DNA]</scope>
    <source>
        <strain evidence="1 2">K1W22B-8</strain>
    </source>
</reference>
<accession>A0A418W998</accession>
<protein>
    <submittedName>
        <fullName evidence="1">DUF1045 domain-containing protein</fullName>
    </submittedName>
</protein>
<dbReference type="PIRSF" id="PIRSF033328">
    <property type="entry name" value="Phest_Mll4975"/>
    <property type="match status" value="1"/>
</dbReference>
<sequence length="229" mass="25022">MSSRYAVYWAPPVASPLHRLGSQWLGRDAEAGTLLPQPLLSPLSADRFAALTQDARGYAFHATLKPPLRLVPEATAEAFHAAVEAAARDTPGFTAPPLKVGRLSGFLALVPDGDQAPWRRLSNHFVTALDGFRTPPDELELAKRRGNGLTPAQDANLLRWGYPYVFGDWRFHMTLSAALKSPEAERIEAAALTHFSGLERQPVPVMEVCVFEQSQPGAPFLITARYPLG</sequence>
<dbReference type="InterPro" id="IPR009389">
    <property type="entry name" value="DUF1045"/>
</dbReference>